<feature type="non-terminal residue" evidence="1">
    <location>
        <position position="275"/>
    </location>
</feature>
<accession>B9Y8I1</accession>
<reference evidence="1 2" key="2">
    <citation type="submission" date="2009-02" db="EMBL/GenBank/DDBJ databases">
        <title>Draft genome sequence of Holdemania filiformis DSM 12042.</title>
        <authorList>
            <person name="Sudarsanam P."/>
            <person name="Ley R."/>
            <person name="Guruge J."/>
            <person name="Turnbaugh P.J."/>
            <person name="Mahowald M."/>
            <person name="Liep D."/>
            <person name="Gordon J."/>
        </authorList>
    </citation>
    <scope>NUCLEOTIDE SEQUENCE [LARGE SCALE GENOMIC DNA]</scope>
    <source>
        <strain evidence="1 2">DSM 12042</strain>
    </source>
</reference>
<dbReference type="EMBL" id="ACCF01000126">
    <property type="protein sequence ID" value="EEF67703.1"/>
    <property type="molecule type" value="Genomic_DNA"/>
</dbReference>
<protein>
    <submittedName>
        <fullName evidence="1">Uncharacterized protein</fullName>
    </submittedName>
</protein>
<dbReference type="RefSeq" id="WP_006059316.1">
    <property type="nucleotide sequence ID" value="NZ_GG657557.1"/>
</dbReference>
<dbReference type="Proteomes" id="UP000005950">
    <property type="component" value="Unassembled WGS sequence"/>
</dbReference>
<gene>
    <name evidence="1" type="ORF">HOLDEFILI_02128</name>
</gene>
<dbReference type="AlphaFoldDB" id="B9Y8I1"/>
<dbReference type="HOGENOM" id="CLU_064921_0_0_9"/>
<evidence type="ECO:0000313" key="1">
    <source>
        <dbReference type="EMBL" id="EEF67703.1"/>
    </source>
</evidence>
<reference evidence="1 2" key="1">
    <citation type="submission" date="2008-12" db="EMBL/GenBank/DDBJ databases">
        <authorList>
            <person name="Fulton L."/>
            <person name="Clifton S."/>
            <person name="Fulton B."/>
            <person name="Xu J."/>
            <person name="Minx P."/>
            <person name="Pepin K.H."/>
            <person name="Johnson M."/>
            <person name="Bhonagiri V."/>
            <person name="Nash W.E."/>
            <person name="Mardis E.R."/>
            <person name="Wilson R.K."/>
        </authorList>
    </citation>
    <scope>NUCLEOTIDE SEQUENCE [LARGE SCALE GENOMIC DNA]</scope>
    <source>
        <strain evidence="1 2">DSM 12042</strain>
    </source>
</reference>
<comment type="caution">
    <text evidence="1">The sequence shown here is derived from an EMBL/GenBank/DDBJ whole genome shotgun (WGS) entry which is preliminary data.</text>
</comment>
<proteinExistence type="predicted"/>
<name>B9Y8I1_9FIRM</name>
<sequence>MKKNTGLYISDEHYRKLLGINEKYNLLFIAKDKELILFSLKAMEVKDRYNLSGFPKKIFFTQSQDYMILICEADYSYQNKVYVINLKEDSKKIEFSLIGEAADSYLFTIHSLSNYPNHILIGRKYSLELFNCEKREASLILPTSKEIHLVKVIEGEEEDYIAIRFVPEYQPDPNMPTIDPPDIQYYKLGKGEICEWKEPDPRTSKYFKEKTIRFINDGNQSVLFNSSCSLKQVYNHKLYNMGIRFVDYEGRYLSGNVNCFDKNDNFLRRYSFLMD</sequence>
<evidence type="ECO:0000313" key="2">
    <source>
        <dbReference type="Proteomes" id="UP000005950"/>
    </source>
</evidence>
<organism evidence="1 2">
    <name type="scientific">Holdemania filiformis DSM 12042</name>
    <dbReference type="NCBI Taxonomy" id="545696"/>
    <lineage>
        <taxon>Bacteria</taxon>
        <taxon>Bacillati</taxon>
        <taxon>Bacillota</taxon>
        <taxon>Erysipelotrichia</taxon>
        <taxon>Erysipelotrichales</taxon>
        <taxon>Erysipelotrichaceae</taxon>
        <taxon>Holdemania</taxon>
    </lineage>
</organism>